<evidence type="ECO:0000313" key="1">
    <source>
        <dbReference type="EMBL" id="TKI70440.1"/>
    </source>
</evidence>
<sequence length="272" mass="31723">MKIFKLSSKLFASAFVLLVITNAVMLLGVYLNRSSEATSEVTLTQRELQLPSYIRKENNSVSLRLVYRTANKSSRSHQDNFLNHDKLEELGFDTDKYLYSKESTRTPTKEVFIVLENNGELYKKSLKSAEAVLMEKEALYNANKDDKKKQRDYENAKNNFTREQISQSRLFAIDAGLEYEGLRQKYPNKTDYLIVKGVVGLVKDYKEKILYGYIQRLNVQTVHLPYKFKYLLKEIGPINSHNNTRNTSLQYKVEVKYGSRYEPFITSVKRIY</sequence>
<dbReference type="Pfam" id="PF16106">
    <property type="entry name" value="DUF4824"/>
    <property type="match status" value="1"/>
</dbReference>
<accession>A0A4U2ZAA6</accession>
<dbReference type="InterPro" id="IPR032249">
    <property type="entry name" value="DUF4824"/>
</dbReference>
<gene>
    <name evidence="1" type="ORF">FCU45_03915</name>
</gene>
<dbReference type="AlphaFoldDB" id="A0A4U2ZAA6"/>
<evidence type="ECO:0000313" key="2">
    <source>
        <dbReference type="Proteomes" id="UP000309561"/>
    </source>
</evidence>
<dbReference type="EMBL" id="SZPX01000002">
    <property type="protein sequence ID" value="TKI70440.1"/>
    <property type="molecule type" value="Genomic_DNA"/>
</dbReference>
<protein>
    <submittedName>
        <fullName evidence="1">DUF4824 family protein</fullName>
    </submittedName>
</protein>
<reference evidence="1 2" key="1">
    <citation type="submission" date="2019-04" db="EMBL/GenBank/DDBJ databases">
        <title>Sulfurimonas crateris sp. nov. a facultative anaerobic sulfur-oxidizing chemolithautotrophic bacterium isolated from a terrestrial mud vulcano.</title>
        <authorList>
            <person name="Ratnikova N.M."/>
            <person name="Slobodkin A.I."/>
            <person name="Merkel A.Y."/>
            <person name="Novikov A."/>
            <person name="Bonch-Osmolovskaya E.A."/>
            <person name="Slobodkina G.B."/>
        </authorList>
    </citation>
    <scope>NUCLEOTIDE SEQUENCE [LARGE SCALE GENOMIC DNA]</scope>
    <source>
        <strain evidence="1 2">SN118</strain>
    </source>
</reference>
<keyword evidence="2" id="KW-1185">Reference proteome</keyword>
<dbReference type="Proteomes" id="UP000309561">
    <property type="component" value="Unassembled WGS sequence"/>
</dbReference>
<dbReference type="RefSeq" id="WP_137012487.1">
    <property type="nucleotide sequence ID" value="NZ_SZPX01000002.1"/>
</dbReference>
<dbReference type="OrthoDB" id="8557961at2"/>
<proteinExistence type="predicted"/>
<name>A0A4U2ZAA6_9BACT</name>
<organism evidence="1 2">
    <name type="scientific">Sulfurimonas crateris</name>
    <dbReference type="NCBI Taxonomy" id="2574727"/>
    <lineage>
        <taxon>Bacteria</taxon>
        <taxon>Pseudomonadati</taxon>
        <taxon>Campylobacterota</taxon>
        <taxon>Epsilonproteobacteria</taxon>
        <taxon>Campylobacterales</taxon>
        <taxon>Sulfurimonadaceae</taxon>
        <taxon>Sulfurimonas</taxon>
    </lineage>
</organism>
<comment type="caution">
    <text evidence="1">The sequence shown here is derived from an EMBL/GenBank/DDBJ whole genome shotgun (WGS) entry which is preliminary data.</text>
</comment>